<dbReference type="InterPro" id="IPR027417">
    <property type="entry name" value="P-loop_NTPase"/>
</dbReference>
<dbReference type="InterPro" id="IPR012340">
    <property type="entry name" value="NA-bd_OB-fold"/>
</dbReference>
<dbReference type="InterPro" id="IPR003593">
    <property type="entry name" value="AAA+_ATPase"/>
</dbReference>
<keyword evidence="7" id="KW-1185">Reference proteome</keyword>
<dbReference type="GO" id="GO:0005524">
    <property type="term" value="F:ATP binding"/>
    <property type="evidence" value="ECO:0007669"/>
    <property type="project" value="UniProtKB-KW"/>
</dbReference>
<dbReference type="InterPro" id="IPR047641">
    <property type="entry name" value="ABC_transpr_MalK/UgpC-like"/>
</dbReference>
<dbReference type="GO" id="GO:0016887">
    <property type="term" value="F:ATP hydrolysis activity"/>
    <property type="evidence" value="ECO:0007669"/>
    <property type="project" value="InterPro"/>
</dbReference>
<dbReference type="Gene3D" id="3.40.50.300">
    <property type="entry name" value="P-loop containing nucleotide triphosphate hydrolases"/>
    <property type="match status" value="2"/>
</dbReference>
<keyword evidence="2" id="KW-0547">Nucleotide-binding</keyword>
<dbReference type="PROSITE" id="PS50893">
    <property type="entry name" value="ABC_TRANSPORTER_2"/>
    <property type="match status" value="1"/>
</dbReference>
<dbReference type="SMART" id="SM00382">
    <property type="entry name" value="AAA"/>
    <property type="match status" value="1"/>
</dbReference>
<dbReference type="GO" id="GO:0055052">
    <property type="term" value="C:ATP-binding cassette (ABC) transporter complex, substrate-binding subunit-containing"/>
    <property type="evidence" value="ECO:0007669"/>
    <property type="project" value="TreeGrafter"/>
</dbReference>
<dbReference type="InterPro" id="IPR008995">
    <property type="entry name" value="Mo/tungstate-bd_C_term_dom"/>
</dbReference>
<dbReference type="SUPFAM" id="SSF50331">
    <property type="entry name" value="MOP-like"/>
    <property type="match status" value="1"/>
</dbReference>
<dbReference type="Gene3D" id="2.40.50.140">
    <property type="entry name" value="Nucleic acid-binding proteins"/>
    <property type="match status" value="1"/>
</dbReference>
<feature type="domain" description="ABC transporter" evidence="5">
    <location>
        <begin position="29"/>
        <end position="622"/>
    </location>
</feature>
<dbReference type="InterPro" id="IPR003439">
    <property type="entry name" value="ABC_transporter-like_ATP-bd"/>
</dbReference>
<dbReference type="SUPFAM" id="SSF52540">
    <property type="entry name" value="P-loop containing nucleoside triphosphate hydrolases"/>
    <property type="match status" value="1"/>
</dbReference>
<protein>
    <submittedName>
        <fullName evidence="6">ATP-binding cassette domain-containing protein</fullName>
    </submittedName>
</protein>
<dbReference type="PANTHER" id="PTHR43875">
    <property type="entry name" value="MALTODEXTRIN IMPORT ATP-BINDING PROTEIN MSMX"/>
    <property type="match status" value="1"/>
</dbReference>
<feature type="coiled-coil region" evidence="4">
    <location>
        <begin position="244"/>
        <end position="275"/>
    </location>
</feature>
<gene>
    <name evidence="6" type="ORF">HGG69_01090</name>
</gene>
<dbReference type="AlphaFoldDB" id="A0A858U367"/>
<name>A0A858U367_9MOLU</name>
<keyword evidence="1" id="KW-0813">Transport</keyword>
<evidence type="ECO:0000313" key="6">
    <source>
        <dbReference type="EMBL" id="QJG66920.1"/>
    </source>
</evidence>
<dbReference type="PROSITE" id="PS00211">
    <property type="entry name" value="ABC_TRANSPORTER_1"/>
    <property type="match status" value="1"/>
</dbReference>
<evidence type="ECO:0000256" key="3">
    <source>
        <dbReference type="ARBA" id="ARBA00022840"/>
    </source>
</evidence>
<evidence type="ECO:0000259" key="5">
    <source>
        <dbReference type="PROSITE" id="PS50893"/>
    </source>
</evidence>
<dbReference type="KEGG" id="mphe:HGG69_01090"/>
<reference evidence="6 7" key="1">
    <citation type="submission" date="2020-04" db="EMBL/GenBank/DDBJ databases">
        <title>Novel Mycoplasma species detected in Phocoena phocoena (harbor porpoise) from the USA.</title>
        <authorList>
            <person name="Volokhov D.V."/>
        </authorList>
    </citation>
    <scope>NUCLEOTIDE SEQUENCE [LARGE SCALE GENOMIC DNA]</scope>
    <source>
        <strain evidence="6 7">Phocoena C-264-GEN</strain>
    </source>
</reference>
<dbReference type="Gene3D" id="2.40.50.100">
    <property type="match status" value="1"/>
</dbReference>
<evidence type="ECO:0000256" key="2">
    <source>
        <dbReference type="ARBA" id="ARBA00022741"/>
    </source>
</evidence>
<accession>A0A858U367</accession>
<keyword evidence="4" id="KW-0175">Coiled coil</keyword>
<evidence type="ECO:0000256" key="4">
    <source>
        <dbReference type="SAM" id="Coils"/>
    </source>
</evidence>
<evidence type="ECO:0000313" key="7">
    <source>
        <dbReference type="Proteomes" id="UP000501060"/>
    </source>
</evidence>
<sequence length="739" mass="84609">MDSQLKVQQEQIYKHSKTRFKNKKTTPAIEIKNLVIDFGDAVAVDNVSFSIEQGELVTLLGPSGSGKSTTLNAISGLLRPTSGKIFFNGIDVTKYSPQQRELGLVFQNYALYPHMTVFDNIAFPLANDQHWKDEVIETSRSAQHAIYNILLSQENHSKSTLDELQKTFYMTIDNPKEGKKFLQELNSRRGDINETANNEYNRLAAKKIADSNTLTKKLINETKALDENWKQSSKFLDFAKESTYLENKKDIEKILEEINQLLSQFEKEANNLKINTENNFDLETKIAKVNEKLQEIEFTSHKDSVISHLLSKYKKAFEAEFKKDIAIKEFEIKDNLLLTYKNKISKLQDSVQKLLIESFPKQINVAKECIISLNASKTFQKVLQVFYKFEYKWVNAKNSVCLKHAQLLNIADTSLMKKHPINQQIKEIKKRNVVIEKNIKNKYKTEILKYFEPVFSKHNISGITFSQKINKLISLMPSSVRFEISKHEKEIVTIPQAITRDVLEVAERVDITKNLIKKPTQLSGGQQQRVAIARAIVKKPKILLLDEPLSNLDAKLRISTRKWIRNLQQESGITTVFVTHDQEEAMSISDRVICMSTALVQQAGTPMELYNKPNNEFVAKFLGMPEMTIIEADVIDKWVTVNGTKLIEVPKYRQKKIKVGFRSETLLESSKGFIEGKLKVVEYLGKEIQSQVFLENINVLANVYLTAKDSYKIGEKIKLGVKSVDKLHLFDAKTGKRVN</sequence>
<dbReference type="Pfam" id="PF00005">
    <property type="entry name" value="ABC_tran"/>
    <property type="match status" value="2"/>
</dbReference>
<organism evidence="6 7">
    <name type="scientific">Mycoplasma phocoenae</name>
    <dbReference type="NCBI Taxonomy" id="754517"/>
    <lineage>
        <taxon>Bacteria</taxon>
        <taxon>Bacillati</taxon>
        <taxon>Mycoplasmatota</taxon>
        <taxon>Mollicutes</taxon>
        <taxon>Mycoplasmataceae</taxon>
        <taxon>Mycoplasma</taxon>
    </lineage>
</organism>
<evidence type="ECO:0000256" key="1">
    <source>
        <dbReference type="ARBA" id="ARBA00022448"/>
    </source>
</evidence>
<dbReference type="Proteomes" id="UP000501060">
    <property type="component" value="Chromosome"/>
</dbReference>
<dbReference type="InterPro" id="IPR017871">
    <property type="entry name" value="ABC_transporter-like_CS"/>
</dbReference>
<proteinExistence type="predicted"/>
<dbReference type="EMBL" id="CP051481">
    <property type="protein sequence ID" value="QJG66920.1"/>
    <property type="molecule type" value="Genomic_DNA"/>
</dbReference>
<dbReference type="PANTHER" id="PTHR43875:SF1">
    <property type="entry name" value="OSMOPROTECTIVE COMPOUNDS UPTAKE ATP-BINDING PROTEIN GGTA"/>
    <property type="match status" value="1"/>
</dbReference>
<dbReference type="RefSeq" id="WP_169604971.1">
    <property type="nucleotide sequence ID" value="NZ_CP051481.1"/>
</dbReference>
<keyword evidence="3 6" id="KW-0067">ATP-binding</keyword>